<gene>
    <name evidence="1" type="ORF">BN2156_04652</name>
</gene>
<proteinExistence type="predicted"/>
<reference evidence="2" key="1">
    <citation type="submission" date="2015-07" db="EMBL/GenBank/DDBJ databases">
        <authorList>
            <person name="Urmite Genomes"/>
        </authorList>
    </citation>
    <scope>NUCLEOTIDE SEQUENCE [LARGE SCALE GENOMIC DNA]</scope>
    <source>
        <strain evidence="2">type strain: ATCC 49404</strain>
    </source>
</reference>
<evidence type="ECO:0000313" key="1">
    <source>
        <dbReference type="EMBL" id="CRZ17760.1"/>
    </source>
</evidence>
<dbReference type="AlphaFoldDB" id="A0A0H5RUE1"/>
<name>A0A0H5RUE1_9MYCO</name>
<dbReference type="EMBL" id="CWKH01000002">
    <property type="protein sequence ID" value="CRZ17760.1"/>
    <property type="molecule type" value="Genomic_DNA"/>
</dbReference>
<dbReference type="STRING" id="146018.BN2156_04652"/>
<keyword evidence="2" id="KW-1185">Reference proteome</keyword>
<dbReference type="RefSeq" id="WP_090517199.1">
    <property type="nucleotide sequence ID" value="NZ_CWKH01000002.1"/>
</dbReference>
<dbReference type="Proteomes" id="UP000199147">
    <property type="component" value="Unassembled WGS sequence"/>
</dbReference>
<accession>A0A0H5RUE1</accession>
<organism evidence="1 2">
    <name type="scientific">Mycolicibacterium neworleansense</name>
    <dbReference type="NCBI Taxonomy" id="146018"/>
    <lineage>
        <taxon>Bacteria</taxon>
        <taxon>Bacillati</taxon>
        <taxon>Actinomycetota</taxon>
        <taxon>Actinomycetes</taxon>
        <taxon>Mycobacteriales</taxon>
        <taxon>Mycobacteriaceae</taxon>
        <taxon>Mycolicibacterium</taxon>
    </lineage>
</organism>
<protein>
    <submittedName>
        <fullName evidence="1">Uncharacterized protein</fullName>
    </submittedName>
</protein>
<evidence type="ECO:0000313" key="2">
    <source>
        <dbReference type="Proteomes" id="UP000199147"/>
    </source>
</evidence>
<sequence>MAQPVQSAGGTISVHTTERGLPVALRLDPVELKKPPDQLAEEIMALCRLSAARAQVERRRDLAEKGYSASVVEPLRLATEDELARAEDAVLDEEDDLPTTWGRSV</sequence>
<dbReference type="OrthoDB" id="4775251at2"/>